<proteinExistence type="predicted"/>
<dbReference type="Pfam" id="PF02129">
    <property type="entry name" value="Peptidase_S15"/>
    <property type="match status" value="1"/>
</dbReference>
<keyword evidence="5" id="KW-1185">Reference proteome</keyword>
<name>A0A6B3SNF7_9BURK</name>
<accession>A0A6B3SNF7</accession>
<reference evidence="4 5" key="1">
    <citation type="submission" date="2020-02" db="EMBL/GenBank/DDBJ databases">
        <authorList>
            <person name="Kim M.K."/>
        </authorList>
    </citation>
    <scope>NUCLEOTIDE SEQUENCE [LARGE SCALE GENOMIC DNA]</scope>
    <source>
        <strain evidence="4 5">17J57-3</strain>
    </source>
</reference>
<protein>
    <recommendedName>
        <fullName evidence="3">Xaa-Pro dipeptidyl-peptidase-like domain-containing protein</fullName>
    </recommendedName>
</protein>
<dbReference type="PROSITE" id="PS51257">
    <property type="entry name" value="PROKAR_LIPOPROTEIN"/>
    <property type="match status" value="1"/>
</dbReference>
<dbReference type="Gene3D" id="3.40.50.1820">
    <property type="entry name" value="alpha/beta hydrolase"/>
    <property type="match status" value="1"/>
</dbReference>
<dbReference type="PANTHER" id="PTHR22946">
    <property type="entry name" value="DIENELACTONE HYDROLASE DOMAIN-CONTAINING PROTEIN-RELATED"/>
    <property type="match status" value="1"/>
</dbReference>
<evidence type="ECO:0000313" key="4">
    <source>
        <dbReference type="EMBL" id="NEX59962.1"/>
    </source>
</evidence>
<dbReference type="RefSeq" id="WP_163960463.1">
    <property type="nucleotide sequence ID" value="NZ_JAAIVB010000010.1"/>
</dbReference>
<feature type="chain" id="PRO_5025479767" description="Xaa-Pro dipeptidyl-peptidase-like domain-containing protein" evidence="2">
    <location>
        <begin position="25"/>
        <end position="638"/>
    </location>
</feature>
<dbReference type="InterPro" id="IPR029058">
    <property type="entry name" value="AB_hydrolase_fold"/>
</dbReference>
<dbReference type="GO" id="GO:0052689">
    <property type="term" value="F:carboxylic ester hydrolase activity"/>
    <property type="evidence" value="ECO:0007669"/>
    <property type="project" value="UniProtKB-ARBA"/>
</dbReference>
<dbReference type="InterPro" id="IPR050261">
    <property type="entry name" value="FrsA_esterase"/>
</dbReference>
<keyword evidence="2" id="KW-0732">Signal</keyword>
<dbReference type="AlphaFoldDB" id="A0A6B3SNF7"/>
<gene>
    <name evidence="4" type="ORF">G3574_02625</name>
</gene>
<organism evidence="4 5">
    <name type="scientific">Noviherbaspirillum galbum</name>
    <dbReference type="NCBI Taxonomy" id="2709383"/>
    <lineage>
        <taxon>Bacteria</taxon>
        <taxon>Pseudomonadati</taxon>
        <taxon>Pseudomonadota</taxon>
        <taxon>Betaproteobacteria</taxon>
        <taxon>Burkholderiales</taxon>
        <taxon>Oxalobacteraceae</taxon>
        <taxon>Noviherbaspirillum</taxon>
    </lineage>
</organism>
<feature type="signal peptide" evidence="2">
    <location>
        <begin position="1"/>
        <end position="24"/>
    </location>
</feature>
<evidence type="ECO:0000313" key="5">
    <source>
        <dbReference type="Proteomes" id="UP000482155"/>
    </source>
</evidence>
<evidence type="ECO:0000259" key="3">
    <source>
        <dbReference type="Pfam" id="PF02129"/>
    </source>
</evidence>
<keyword evidence="1" id="KW-0378">Hydrolase</keyword>
<comment type="caution">
    <text evidence="4">The sequence shown here is derived from an EMBL/GenBank/DDBJ whole genome shotgun (WGS) entry which is preliminary data.</text>
</comment>
<dbReference type="Proteomes" id="UP000482155">
    <property type="component" value="Unassembled WGS sequence"/>
</dbReference>
<evidence type="ECO:0000256" key="1">
    <source>
        <dbReference type="ARBA" id="ARBA00022801"/>
    </source>
</evidence>
<feature type="domain" description="Xaa-Pro dipeptidyl-peptidase-like" evidence="3">
    <location>
        <begin position="91"/>
        <end position="353"/>
    </location>
</feature>
<evidence type="ECO:0000256" key="2">
    <source>
        <dbReference type="SAM" id="SignalP"/>
    </source>
</evidence>
<dbReference type="PANTHER" id="PTHR22946:SF9">
    <property type="entry name" value="POLYKETIDE TRANSFERASE AF380"/>
    <property type="match status" value="1"/>
</dbReference>
<dbReference type="SUPFAM" id="SSF53474">
    <property type="entry name" value="alpha/beta-Hydrolases"/>
    <property type="match status" value="1"/>
</dbReference>
<dbReference type="InterPro" id="IPR000383">
    <property type="entry name" value="Xaa-Pro-like_dom"/>
</dbReference>
<dbReference type="EMBL" id="JAAIVB010000010">
    <property type="protein sequence ID" value="NEX59962.1"/>
    <property type="molecule type" value="Genomic_DNA"/>
</dbReference>
<sequence length="638" mass="66469">MKTSTTTFTTLKTLCAVGVAAALAGCGASGSDTAGASAVGAGSVSRAAPELTLVDSSGLLPGVDQASLAPLNDLAPAATAGRIDASTVSADGTVIAFTVYTPNIAAGNSAPLLIEGHGWGGKRTRNLDTTAYADLANTPLQTAKLALDSGAQGGKQGTRGWYVISFDQRGFGDSGGFANVMDPKIEGKDVQAIIDWAQANLPRLAYRKNKNGVADPVVGAVGLSYGGGYQTIGSGVDKRIDALVPTTTWADLRYSLYDMPKSEYLALLVGVGAAGLGRAEPFTYQAFVDANTTGRTSPEFSQKMYQHSPVSYCEGNSPDMQQPGIPSFFIQSSNDVLFNLNEGFQSFECFRKNNPRSKLMALRFGHPDVLVSSTSGSKFTEENIACRGPGGGSIPVARLAFSFLSQNLVDSRLDGSYSADYLTVPDVRAVLEDGNAASGPYGETAEGQCYEIAKLGSNPSGAPLVKRGGDAFPATPATLQNIVAGAPAPLLSLIKPNDPSTLAEPAMKAFAAPDAGSFVPLAPAQGRDRSLFGTPTVHFSIDATDILNSSIDNAPILFVGLARKTASGQLQLVHDQVQPVRGFGAHDFTLPGVSMLLHGTDQLGLVVFGYHPQYFNYYTKLPVNVNVSGITAGLPFVN</sequence>